<sequence>MMLKILALLIGMISPLSSMSAVQPDTANLLAAEPTVRQAVVHYAEGRTLRSQVSMNKFETVNGISLSDTKKEVLAKKGKPLQVSQDRLTGCYEYHYKDAVVGICDDAVDYVHITAAAGKMQVNGAWIDLKASEIEHTFGKPQFVAEDGNVFIRGFHAIKVYSNPDTGALQGVDFFDSTTE</sequence>
<dbReference type="EMBL" id="JARLKZ010000026">
    <property type="protein sequence ID" value="MEC0243739.1"/>
    <property type="molecule type" value="Genomic_DNA"/>
</dbReference>
<evidence type="ECO:0000256" key="1">
    <source>
        <dbReference type="SAM" id="SignalP"/>
    </source>
</evidence>
<evidence type="ECO:0000313" key="2">
    <source>
        <dbReference type="EMBL" id="MEC0243739.1"/>
    </source>
</evidence>
<feature type="signal peptide" evidence="1">
    <location>
        <begin position="1"/>
        <end position="20"/>
    </location>
</feature>
<accession>A0ABU6GVF4</accession>
<evidence type="ECO:0000313" key="3">
    <source>
        <dbReference type="Proteomes" id="UP001344632"/>
    </source>
</evidence>
<dbReference type="RefSeq" id="WP_326091453.1">
    <property type="nucleotide sequence ID" value="NZ_JARLKZ010000026.1"/>
</dbReference>
<comment type="caution">
    <text evidence="2">The sequence shown here is derived from an EMBL/GenBank/DDBJ whole genome shotgun (WGS) entry which is preliminary data.</text>
</comment>
<organism evidence="2 3">
    <name type="scientific">Paenibacillus dokdonensis</name>
    <dbReference type="NCBI Taxonomy" id="2567944"/>
    <lineage>
        <taxon>Bacteria</taxon>
        <taxon>Bacillati</taxon>
        <taxon>Bacillota</taxon>
        <taxon>Bacilli</taxon>
        <taxon>Bacillales</taxon>
        <taxon>Paenibacillaceae</taxon>
        <taxon>Paenibacillus</taxon>
    </lineage>
</organism>
<dbReference type="Proteomes" id="UP001344632">
    <property type="component" value="Unassembled WGS sequence"/>
</dbReference>
<reference evidence="2 3" key="1">
    <citation type="submission" date="2023-03" db="EMBL/GenBank/DDBJ databases">
        <title>Bacillus Genome Sequencing.</title>
        <authorList>
            <person name="Dunlap C."/>
        </authorList>
    </citation>
    <scope>NUCLEOTIDE SEQUENCE [LARGE SCALE GENOMIC DNA]</scope>
    <source>
        <strain evidence="2 3">BD-525</strain>
    </source>
</reference>
<gene>
    <name evidence="2" type="ORF">P4H66_28425</name>
</gene>
<protein>
    <submittedName>
        <fullName evidence="2">Uncharacterized protein</fullName>
    </submittedName>
</protein>
<name>A0ABU6GVF4_9BACL</name>
<proteinExistence type="predicted"/>
<feature type="chain" id="PRO_5045568783" evidence="1">
    <location>
        <begin position="21"/>
        <end position="180"/>
    </location>
</feature>
<keyword evidence="1" id="KW-0732">Signal</keyword>
<keyword evidence="3" id="KW-1185">Reference proteome</keyword>